<proteinExistence type="predicted"/>
<gene>
    <name evidence="1" type="ORF">PXEA_LOCUS36955</name>
</gene>
<sequence>MTPHRNSSPSQSCSACLYTSDLMAPLETESIKENIQIEIRRRGETTSFASGLENNTLSENYI</sequence>
<dbReference type="Proteomes" id="UP000784294">
    <property type="component" value="Unassembled WGS sequence"/>
</dbReference>
<reference evidence="1" key="1">
    <citation type="submission" date="2018-11" db="EMBL/GenBank/DDBJ databases">
        <authorList>
            <consortium name="Pathogen Informatics"/>
        </authorList>
    </citation>
    <scope>NUCLEOTIDE SEQUENCE</scope>
</reference>
<dbReference type="AlphaFoldDB" id="A0A3S5BD77"/>
<comment type="caution">
    <text evidence="1">The sequence shown here is derived from an EMBL/GenBank/DDBJ whole genome shotgun (WGS) entry which is preliminary data.</text>
</comment>
<protein>
    <submittedName>
        <fullName evidence="1">Uncharacterized protein</fullName>
    </submittedName>
</protein>
<evidence type="ECO:0000313" key="2">
    <source>
        <dbReference type="Proteomes" id="UP000784294"/>
    </source>
</evidence>
<organism evidence="1 2">
    <name type="scientific">Protopolystoma xenopodis</name>
    <dbReference type="NCBI Taxonomy" id="117903"/>
    <lineage>
        <taxon>Eukaryota</taxon>
        <taxon>Metazoa</taxon>
        <taxon>Spiralia</taxon>
        <taxon>Lophotrochozoa</taxon>
        <taxon>Platyhelminthes</taxon>
        <taxon>Monogenea</taxon>
        <taxon>Polyopisthocotylea</taxon>
        <taxon>Polystomatidea</taxon>
        <taxon>Polystomatidae</taxon>
        <taxon>Protopolystoma</taxon>
    </lineage>
</organism>
<name>A0A3S5BD77_9PLAT</name>
<dbReference type="EMBL" id="CAAALY010282263">
    <property type="protein sequence ID" value="VEL43515.1"/>
    <property type="molecule type" value="Genomic_DNA"/>
</dbReference>
<keyword evidence="2" id="KW-1185">Reference proteome</keyword>
<evidence type="ECO:0000313" key="1">
    <source>
        <dbReference type="EMBL" id="VEL43515.1"/>
    </source>
</evidence>
<accession>A0A3S5BD77</accession>